<name>A0A2H3IVU6_WOLCO</name>
<reference evidence="2 3" key="1">
    <citation type="journal article" date="2012" name="Science">
        <title>The Paleozoic origin of enzymatic lignin decomposition reconstructed from 31 fungal genomes.</title>
        <authorList>
            <person name="Floudas D."/>
            <person name="Binder M."/>
            <person name="Riley R."/>
            <person name="Barry K."/>
            <person name="Blanchette R.A."/>
            <person name="Henrissat B."/>
            <person name="Martinez A.T."/>
            <person name="Otillar R."/>
            <person name="Spatafora J.W."/>
            <person name="Yadav J.S."/>
            <person name="Aerts A."/>
            <person name="Benoit I."/>
            <person name="Boyd A."/>
            <person name="Carlson A."/>
            <person name="Copeland A."/>
            <person name="Coutinho P.M."/>
            <person name="de Vries R.P."/>
            <person name="Ferreira P."/>
            <person name="Findley K."/>
            <person name="Foster B."/>
            <person name="Gaskell J."/>
            <person name="Glotzer D."/>
            <person name="Gorecki P."/>
            <person name="Heitman J."/>
            <person name="Hesse C."/>
            <person name="Hori C."/>
            <person name="Igarashi K."/>
            <person name="Jurgens J.A."/>
            <person name="Kallen N."/>
            <person name="Kersten P."/>
            <person name="Kohler A."/>
            <person name="Kuees U."/>
            <person name="Kumar T.K.A."/>
            <person name="Kuo A."/>
            <person name="LaButti K."/>
            <person name="Larrondo L.F."/>
            <person name="Lindquist E."/>
            <person name="Ling A."/>
            <person name="Lombard V."/>
            <person name="Lucas S."/>
            <person name="Lundell T."/>
            <person name="Martin R."/>
            <person name="McLaughlin D.J."/>
            <person name="Morgenstern I."/>
            <person name="Morin E."/>
            <person name="Murat C."/>
            <person name="Nagy L.G."/>
            <person name="Nolan M."/>
            <person name="Ohm R.A."/>
            <person name="Patyshakuliyeva A."/>
            <person name="Rokas A."/>
            <person name="Ruiz-Duenas F.J."/>
            <person name="Sabat G."/>
            <person name="Salamov A."/>
            <person name="Samejima M."/>
            <person name="Schmutz J."/>
            <person name="Slot J.C."/>
            <person name="St John F."/>
            <person name="Stenlid J."/>
            <person name="Sun H."/>
            <person name="Sun S."/>
            <person name="Syed K."/>
            <person name="Tsang A."/>
            <person name="Wiebenga A."/>
            <person name="Young D."/>
            <person name="Pisabarro A."/>
            <person name="Eastwood D.C."/>
            <person name="Martin F."/>
            <person name="Cullen D."/>
            <person name="Grigoriev I.V."/>
            <person name="Hibbett D.S."/>
        </authorList>
    </citation>
    <scope>NUCLEOTIDE SEQUENCE [LARGE SCALE GENOMIC DNA]</scope>
    <source>
        <strain evidence="2 3">MD-104</strain>
    </source>
</reference>
<accession>A0A2H3IVU6</accession>
<feature type="region of interest" description="Disordered" evidence="1">
    <location>
        <begin position="91"/>
        <end position="115"/>
    </location>
</feature>
<dbReference type="Proteomes" id="UP000218811">
    <property type="component" value="Unassembled WGS sequence"/>
</dbReference>
<organism evidence="2 3">
    <name type="scientific">Wolfiporia cocos (strain MD-104)</name>
    <name type="common">Brown rot fungus</name>
    <dbReference type="NCBI Taxonomy" id="742152"/>
    <lineage>
        <taxon>Eukaryota</taxon>
        <taxon>Fungi</taxon>
        <taxon>Dikarya</taxon>
        <taxon>Basidiomycota</taxon>
        <taxon>Agaricomycotina</taxon>
        <taxon>Agaricomycetes</taxon>
        <taxon>Polyporales</taxon>
        <taxon>Phaeolaceae</taxon>
        <taxon>Wolfiporia</taxon>
    </lineage>
</organism>
<feature type="compositionally biased region" description="Low complexity" evidence="1">
    <location>
        <begin position="102"/>
        <end position="112"/>
    </location>
</feature>
<keyword evidence="3" id="KW-1185">Reference proteome</keyword>
<protein>
    <submittedName>
        <fullName evidence="2">Uncharacterized protein</fullName>
    </submittedName>
</protein>
<dbReference type="STRING" id="742152.A0A2H3IVU6"/>
<gene>
    <name evidence="2" type="ORF">WOLCODRAFT_160406</name>
</gene>
<dbReference type="EMBL" id="KB467831">
    <property type="protein sequence ID" value="PCH33851.1"/>
    <property type="molecule type" value="Genomic_DNA"/>
</dbReference>
<proteinExistence type="predicted"/>
<evidence type="ECO:0000256" key="1">
    <source>
        <dbReference type="SAM" id="MobiDB-lite"/>
    </source>
</evidence>
<sequence>MRADPPGSFQAQAPRFAAHDLHRLDRPKVLHCSRGLTFIRPIAVPEGLLVRWRMLAHSAAHRASVPIVLDFLAPCVFARGKTTHVTRRPPKLEHISGSSKEPVVPAVPSASSNSDTVTPMQLLNRLDGQLRRFHDHFRLDLPDHTVNIFNRAISDIRNAAEVADIATAQATWQDLKKHEVLRYLGPPQLNMFSRFVAAFCQAKSVESPFTESEVELLQEVATVTAAGGAVDGLREYMLSNYWERRLRGERRKKRRKRLKTARTALK</sequence>
<dbReference type="AlphaFoldDB" id="A0A2H3IVU6"/>
<evidence type="ECO:0000313" key="3">
    <source>
        <dbReference type="Proteomes" id="UP000218811"/>
    </source>
</evidence>
<evidence type="ECO:0000313" key="2">
    <source>
        <dbReference type="EMBL" id="PCH33851.1"/>
    </source>
</evidence>